<dbReference type="AlphaFoldDB" id="A0A1H2NB98"/>
<name>A0A1H2NB98_9ACTN</name>
<evidence type="ECO:0000313" key="2">
    <source>
        <dbReference type="Proteomes" id="UP000198825"/>
    </source>
</evidence>
<proteinExistence type="predicted"/>
<dbReference type="OrthoDB" id="1425703at2"/>
<gene>
    <name evidence="1" type="ORF">SAMN04488544_3641</name>
</gene>
<reference evidence="2" key="1">
    <citation type="submission" date="2016-10" db="EMBL/GenBank/DDBJ databases">
        <authorList>
            <person name="Varghese N."/>
            <person name="Submissions S."/>
        </authorList>
    </citation>
    <scope>NUCLEOTIDE SEQUENCE [LARGE SCALE GENOMIC DNA]</scope>
    <source>
        <strain evidence="2">DSM 21743</strain>
    </source>
</reference>
<accession>A0A1H2NB98</accession>
<protein>
    <submittedName>
        <fullName evidence="1">EcsC protein family protein</fullName>
    </submittedName>
</protein>
<dbReference type="RefSeq" id="WP_091077683.1">
    <property type="nucleotide sequence ID" value="NZ_LT629799.1"/>
</dbReference>
<evidence type="ECO:0000313" key="1">
    <source>
        <dbReference type="EMBL" id="SDV02461.1"/>
    </source>
</evidence>
<dbReference type="Proteomes" id="UP000198825">
    <property type="component" value="Chromosome I"/>
</dbReference>
<organism evidence="1 2">
    <name type="scientific">Microlunatus sagamiharensis</name>
    <dbReference type="NCBI Taxonomy" id="546874"/>
    <lineage>
        <taxon>Bacteria</taxon>
        <taxon>Bacillati</taxon>
        <taxon>Actinomycetota</taxon>
        <taxon>Actinomycetes</taxon>
        <taxon>Propionibacteriales</taxon>
        <taxon>Propionibacteriaceae</taxon>
        <taxon>Microlunatus</taxon>
    </lineage>
</organism>
<sequence length="232" mass="23685">MPTAQEVGRAIARGIAPVARSVSPGAAGGALRRVLELAIDGPGRLPGARTVAAKHLQRHGGSVDDAIDSLVAHHVRLASAQGFVTNLGGLAALPVAIPANLTGVAVVQVRMVAAVAHLRGYDVNDLRVRTALVMCLLGGDEVAKRIGDGSLPTSPMAVATAPVFDAALDRQVAEAVLADLMSRIGGKNLALVVTRRVPLLGGGVGAVVDGMATHQIGAYAKAELLRRRALSH</sequence>
<dbReference type="STRING" id="546874.SAMN04488544_3641"/>
<dbReference type="EMBL" id="LT629799">
    <property type="protein sequence ID" value="SDV02461.1"/>
    <property type="molecule type" value="Genomic_DNA"/>
</dbReference>
<keyword evidence="2" id="KW-1185">Reference proteome</keyword>